<proteinExistence type="predicted"/>
<organism evidence="1">
    <name type="scientific">uncultured Dysgonomonas sp</name>
    <dbReference type="NCBI Taxonomy" id="206096"/>
    <lineage>
        <taxon>Bacteria</taxon>
        <taxon>Pseudomonadati</taxon>
        <taxon>Bacteroidota</taxon>
        <taxon>Bacteroidia</taxon>
        <taxon>Bacteroidales</taxon>
        <taxon>Dysgonomonadaceae</taxon>
        <taxon>Dysgonomonas</taxon>
        <taxon>environmental samples</taxon>
    </lineage>
</organism>
<dbReference type="AlphaFoldDB" id="A0A212JBA4"/>
<accession>A0A212JBA4</accession>
<dbReference type="RefSeq" id="WP_296939941.1">
    <property type="nucleotide sequence ID" value="NZ_LT599032.1"/>
</dbReference>
<name>A0A212JBA4_9BACT</name>
<protein>
    <submittedName>
        <fullName evidence="1">Uncharacterized protein</fullName>
    </submittedName>
</protein>
<sequence length="221" mass="25425">MKNNQVIFNGIHDGKMTLPKDFAVLFPKMTRLLDKAYKVEFTLNGNQRFRQYIWTLNGGSTIGWLCKLEHCVPQGRNIIPEHILLSQNMGGIVEYWLEDNTMEAESFIDANQFTFSLVDSTVGIGGWEQNYADECKLQGIEPMNTSDFLTFALETNGNTTFYNHKTKEVFVYLHDDYSPFEITPHKGHPLCTIYQYDKAPTFVDFVETLAGQWLQVIESKN</sequence>
<evidence type="ECO:0000313" key="1">
    <source>
        <dbReference type="EMBL" id="SBV96701.1"/>
    </source>
</evidence>
<gene>
    <name evidence="1" type="ORF">KL86DYS1_11713</name>
</gene>
<reference evidence="1" key="1">
    <citation type="submission" date="2016-04" db="EMBL/GenBank/DDBJ databases">
        <authorList>
            <person name="Evans L.H."/>
            <person name="Alamgir A."/>
            <person name="Owens N."/>
            <person name="Weber N.D."/>
            <person name="Virtaneva K."/>
            <person name="Barbian K."/>
            <person name="Babar A."/>
            <person name="Rosenke K."/>
        </authorList>
    </citation>
    <scope>NUCLEOTIDE SEQUENCE</scope>
    <source>
        <strain evidence="1">86-1</strain>
    </source>
</reference>
<dbReference type="EMBL" id="FLUM01000001">
    <property type="protein sequence ID" value="SBV96701.1"/>
    <property type="molecule type" value="Genomic_DNA"/>
</dbReference>